<keyword evidence="6" id="KW-0539">Nucleus</keyword>
<dbReference type="PANTHER" id="PTHR15561:SF0">
    <property type="entry name" value="DNA-DIRECTED RNA POLYMERASE III SUBUNIT RPC9"/>
    <property type="match status" value="1"/>
</dbReference>
<comment type="subunit">
    <text evidence="8">Component of the RNA polymerase III complex consisting of 17 subunits: a ten-subunit horseshoe-shaped catalytic core composed of POLR3A/RPC1, POLR3B/RPC2, POLR1C/RPAC1, POLR1D/RPAC2, POLR3K/RPC10, POLR2E/RPABC1, POLR2F/RPABC2, POLR2H/RPABC3, POLR2K/RPABC4 and POLR2L/RPABC5; a mobile stalk composed of two subunits POLR3H/RPC8 and CRCP/RPC9, protruding from the core and functioning primarily in transcription initiation; and additional subunits homologous to general transcription factors of the RNA polymerase II machinery, POLR3C/RPC3-POLR3F/RPC6-POLR3G/RPC7 heterotrimer required for transcription initiation and POLR3D/RPC4-POLR3E/RPC5 heterodimer involved in both transcription initiation and termination.</text>
</comment>
<comment type="caution">
    <text evidence="11">The sequence shown here is derived from an EMBL/GenBank/DDBJ whole genome shotgun (WGS) entry which is preliminary data.</text>
</comment>
<sequence>MEILDKNAGYLSNFEVLQVVKEVNIELSVIKNKFSNEHMFTNTENVEKFLAEGPSAQQTPEKIKSFLQTLAKFKLKPSEKLQILNTCPMKPVDLHILVEECDTRFSDDEVEKILELVQEHFCEDAMMS</sequence>
<evidence type="ECO:0000259" key="10">
    <source>
        <dbReference type="SMART" id="SM00657"/>
    </source>
</evidence>
<feature type="domain" description="RNA polymerase Rpb4/RPC9 core" evidence="10">
    <location>
        <begin position="1"/>
        <end position="126"/>
    </location>
</feature>
<keyword evidence="12" id="KW-1185">Reference proteome</keyword>
<evidence type="ECO:0000256" key="8">
    <source>
        <dbReference type="ARBA" id="ARBA00044007"/>
    </source>
</evidence>
<dbReference type="InterPro" id="IPR010997">
    <property type="entry name" value="HRDC-like_sf"/>
</dbReference>
<dbReference type="InterPro" id="IPR006590">
    <property type="entry name" value="RNA_pol_Rpb4/RPC9_core"/>
</dbReference>
<evidence type="ECO:0000256" key="5">
    <source>
        <dbReference type="ARBA" id="ARBA00023163"/>
    </source>
</evidence>
<proteinExistence type="inferred from homology"/>
<evidence type="ECO:0000256" key="9">
    <source>
        <dbReference type="ARBA" id="ARBA00045808"/>
    </source>
</evidence>
<dbReference type="EMBL" id="JAKMXF010000022">
    <property type="protein sequence ID" value="KAI6661098.1"/>
    <property type="molecule type" value="Genomic_DNA"/>
</dbReference>
<dbReference type="AlphaFoldDB" id="A0AAV7KIM5"/>
<comment type="function">
    <text evidence="7">Accessory protein for the calcitonin gene-related peptide (CGRP) receptor. It modulates CGRP responsiveness in a variety of tissues.</text>
</comment>
<keyword evidence="5" id="KW-0804">Transcription</keyword>
<accession>A0AAV7KIM5</accession>
<gene>
    <name evidence="11" type="ORF">LOD99_13820</name>
</gene>
<dbReference type="Proteomes" id="UP001165289">
    <property type="component" value="Unassembled WGS sequence"/>
</dbReference>
<evidence type="ECO:0000256" key="2">
    <source>
        <dbReference type="ARBA" id="ARBA00006898"/>
    </source>
</evidence>
<keyword evidence="4 11" id="KW-0240">DNA-directed RNA polymerase</keyword>
<evidence type="ECO:0000256" key="4">
    <source>
        <dbReference type="ARBA" id="ARBA00022478"/>
    </source>
</evidence>
<evidence type="ECO:0000256" key="1">
    <source>
        <dbReference type="ARBA" id="ARBA00004123"/>
    </source>
</evidence>
<dbReference type="GO" id="GO:0005666">
    <property type="term" value="C:RNA polymerase III complex"/>
    <property type="evidence" value="ECO:0007669"/>
    <property type="project" value="InterPro"/>
</dbReference>
<name>A0AAV7KIM5_9METZ</name>
<dbReference type="Pfam" id="PF03874">
    <property type="entry name" value="RNA_pol_Rpb4"/>
    <property type="match status" value="1"/>
</dbReference>
<reference evidence="11 12" key="1">
    <citation type="journal article" date="2023" name="BMC Biol.">
        <title>The compact genome of the sponge Oopsacas minuta (Hexactinellida) is lacking key metazoan core genes.</title>
        <authorList>
            <person name="Santini S."/>
            <person name="Schenkelaars Q."/>
            <person name="Jourda C."/>
            <person name="Duchesne M."/>
            <person name="Belahbib H."/>
            <person name="Rocher C."/>
            <person name="Selva M."/>
            <person name="Riesgo A."/>
            <person name="Vervoort M."/>
            <person name="Leys S.P."/>
            <person name="Kodjabachian L."/>
            <person name="Le Bivic A."/>
            <person name="Borchiellini C."/>
            <person name="Claverie J.M."/>
            <person name="Renard E."/>
        </authorList>
    </citation>
    <scope>NUCLEOTIDE SEQUENCE [LARGE SCALE GENOMIC DNA]</scope>
    <source>
        <strain evidence="11">SPO-2</strain>
    </source>
</reference>
<evidence type="ECO:0000256" key="3">
    <source>
        <dbReference type="ARBA" id="ARBA00016672"/>
    </source>
</evidence>
<evidence type="ECO:0000256" key="6">
    <source>
        <dbReference type="ARBA" id="ARBA00023242"/>
    </source>
</evidence>
<dbReference type="InterPro" id="IPR005574">
    <property type="entry name" value="Rpb4/RPC9"/>
</dbReference>
<evidence type="ECO:0000313" key="11">
    <source>
        <dbReference type="EMBL" id="KAI6661098.1"/>
    </source>
</evidence>
<comment type="function">
    <text evidence="9">DNA-dependent RNA polymerase catalyzes the transcription of DNA into RNA using the four ribonucleoside triphosphates as substrates. Specific peripheric component of RNA polymerase III (Pol III) which synthesizes small non-coding RNAs including 5S rRNA, snRNAs, tRNAs and miRNAs from at least 500 distinct genomic loci. With POLR3H/RPC8 forms a mobile stalk that protrudes from Pol III core and functions primarily in transcription initiation. Pol III plays a key role in sensing and limiting infection by intracellular bacteria and DNA viruses. Acts as nuclear and cytosolic DNA sensor involved in innate immune response. Can sense non-self dsDNA that serves as template for transcription into dsRNA. The non-self RNA polymerase III transcripts, such as Epstein-Barr virus-encoded RNAs (EBERs) induce type I interferon and NF-kappa-B through the RIG-I pathway.</text>
</comment>
<dbReference type="Gene3D" id="1.20.1250.40">
    <property type="match status" value="1"/>
</dbReference>
<dbReference type="InterPro" id="IPR038324">
    <property type="entry name" value="Rpb4/RPC9_sf"/>
</dbReference>
<dbReference type="GO" id="GO:0006384">
    <property type="term" value="P:transcription initiation at RNA polymerase III promoter"/>
    <property type="evidence" value="ECO:0007669"/>
    <property type="project" value="InterPro"/>
</dbReference>
<dbReference type="SMART" id="SM00657">
    <property type="entry name" value="RPOL4c"/>
    <property type="match status" value="1"/>
</dbReference>
<dbReference type="SUPFAM" id="SSF47819">
    <property type="entry name" value="HRDC-like"/>
    <property type="match status" value="1"/>
</dbReference>
<evidence type="ECO:0000256" key="7">
    <source>
        <dbReference type="ARBA" id="ARBA00043924"/>
    </source>
</evidence>
<dbReference type="PANTHER" id="PTHR15561">
    <property type="entry name" value="CALCITONIN GENE-RELATED PEPTIDE-RECEPTOR COMPONENT PROTEIN"/>
    <property type="match status" value="1"/>
</dbReference>
<evidence type="ECO:0000313" key="12">
    <source>
        <dbReference type="Proteomes" id="UP001165289"/>
    </source>
</evidence>
<protein>
    <recommendedName>
        <fullName evidence="3">DNA-directed RNA polymerase III subunit RPC9</fullName>
    </recommendedName>
</protein>
<comment type="subcellular location">
    <subcellularLocation>
        <location evidence="1">Nucleus</location>
    </subcellularLocation>
</comment>
<organism evidence="11 12">
    <name type="scientific">Oopsacas minuta</name>
    <dbReference type="NCBI Taxonomy" id="111878"/>
    <lineage>
        <taxon>Eukaryota</taxon>
        <taxon>Metazoa</taxon>
        <taxon>Porifera</taxon>
        <taxon>Hexactinellida</taxon>
        <taxon>Hexasterophora</taxon>
        <taxon>Lyssacinosida</taxon>
        <taxon>Leucopsacidae</taxon>
        <taxon>Oopsacas</taxon>
    </lineage>
</organism>
<comment type="similarity">
    <text evidence="2">Belongs to the eukaryotic RPC9 RNA polymerase subunit family.</text>
</comment>
<dbReference type="GO" id="GO:0000166">
    <property type="term" value="F:nucleotide binding"/>
    <property type="evidence" value="ECO:0007669"/>
    <property type="project" value="InterPro"/>
</dbReference>
<dbReference type="InterPro" id="IPR038846">
    <property type="entry name" value="RPC9"/>
</dbReference>